<gene>
    <name evidence="11" type="primary">ABSGL_12289.1 scaffold 12745</name>
</gene>
<keyword evidence="4 8" id="KW-1133">Transmembrane helix</keyword>
<dbReference type="Proteomes" id="UP000078561">
    <property type="component" value="Unassembled WGS sequence"/>
</dbReference>
<feature type="transmembrane region" description="Helical" evidence="8">
    <location>
        <begin position="164"/>
        <end position="182"/>
    </location>
</feature>
<evidence type="ECO:0000313" key="11">
    <source>
        <dbReference type="EMBL" id="SAM06400.1"/>
    </source>
</evidence>
<reference evidence="11" key="1">
    <citation type="submission" date="2016-04" db="EMBL/GenBank/DDBJ databases">
        <authorList>
            <person name="Evans L.H."/>
            <person name="Alamgir A."/>
            <person name="Owens N."/>
            <person name="Weber N.D."/>
            <person name="Virtaneva K."/>
            <person name="Barbian K."/>
            <person name="Babar A."/>
            <person name="Rosenke K."/>
        </authorList>
    </citation>
    <scope>NUCLEOTIDE SEQUENCE [LARGE SCALE GENOMIC DNA]</scope>
    <source>
        <strain evidence="11">CBS 101.48</strain>
    </source>
</reference>
<evidence type="ECO:0000259" key="10">
    <source>
        <dbReference type="PROSITE" id="PS51384"/>
    </source>
</evidence>
<evidence type="ECO:0000256" key="4">
    <source>
        <dbReference type="ARBA" id="ARBA00022989"/>
    </source>
</evidence>
<dbReference type="STRING" id="4829.A0A168RAM1"/>
<evidence type="ECO:0000256" key="8">
    <source>
        <dbReference type="SAM" id="Phobius"/>
    </source>
</evidence>
<dbReference type="GO" id="GO:0000293">
    <property type="term" value="F:ferric-chelate reductase activity"/>
    <property type="evidence" value="ECO:0007669"/>
    <property type="project" value="TreeGrafter"/>
</dbReference>
<evidence type="ECO:0000256" key="5">
    <source>
        <dbReference type="ARBA" id="ARBA00023002"/>
    </source>
</evidence>
<keyword evidence="2 8" id="KW-0812">Transmembrane</keyword>
<feature type="transmembrane region" description="Helical" evidence="8">
    <location>
        <begin position="44"/>
        <end position="66"/>
    </location>
</feature>
<dbReference type="GO" id="GO:0033215">
    <property type="term" value="P:reductive iron assimilation"/>
    <property type="evidence" value="ECO:0007669"/>
    <property type="project" value="TreeGrafter"/>
</dbReference>
<feature type="chain" id="PRO_5007900026" description="FAD-binding FR-type domain-containing protein" evidence="9">
    <location>
        <begin position="21"/>
        <end position="489"/>
    </location>
</feature>
<dbReference type="GO" id="GO:0005886">
    <property type="term" value="C:plasma membrane"/>
    <property type="evidence" value="ECO:0007669"/>
    <property type="project" value="TreeGrafter"/>
</dbReference>
<dbReference type="Gene3D" id="3.40.50.80">
    <property type="entry name" value="Nucleotide-binding domain of ferredoxin-NADP reductase (FNR) module"/>
    <property type="match status" value="1"/>
</dbReference>
<dbReference type="InParanoid" id="A0A168RAM1"/>
<dbReference type="InterPro" id="IPR017938">
    <property type="entry name" value="Riboflavin_synthase-like_b-brl"/>
</dbReference>
<keyword evidence="7 8" id="KW-0472">Membrane</keyword>
<dbReference type="Pfam" id="PF01794">
    <property type="entry name" value="Ferric_reduct"/>
    <property type="match status" value="1"/>
</dbReference>
<dbReference type="SUPFAM" id="SSF52343">
    <property type="entry name" value="Ferredoxin reductase-like, C-terminal NADP-linked domain"/>
    <property type="match status" value="1"/>
</dbReference>
<feature type="domain" description="FAD-binding FR-type" evidence="10">
    <location>
        <begin position="236"/>
        <end position="338"/>
    </location>
</feature>
<accession>A0A168RAM1</accession>
<dbReference type="InterPro" id="IPR017927">
    <property type="entry name" value="FAD-bd_FR_type"/>
</dbReference>
<evidence type="ECO:0000256" key="3">
    <source>
        <dbReference type="ARBA" id="ARBA00022982"/>
    </source>
</evidence>
<dbReference type="Pfam" id="PF08022">
    <property type="entry name" value="FAD_binding_8"/>
    <property type="match status" value="1"/>
</dbReference>
<dbReference type="EMBL" id="LT554591">
    <property type="protein sequence ID" value="SAM06400.1"/>
    <property type="molecule type" value="Genomic_DNA"/>
</dbReference>
<protein>
    <recommendedName>
        <fullName evidence="10">FAD-binding FR-type domain-containing protein</fullName>
    </recommendedName>
</protein>
<dbReference type="PANTHER" id="PTHR11972:SF69">
    <property type="entry name" value="FERRIC REDUCTION OXIDASE 6-RELATED"/>
    <property type="match status" value="1"/>
</dbReference>
<dbReference type="InterPro" id="IPR039261">
    <property type="entry name" value="FNR_nucleotide-bd"/>
</dbReference>
<keyword evidence="6" id="KW-0813">Transport</keyword>
<evidence type="ECO:0000256" key="7">
    <source>
        <dbReference type="ARBA" id="ARBA00023136"/>
    </source>
</evidence>
<keyword evidence="9" id="KW-0732">Signal</keyword>
<proteinExistence type="predicted"/>
<evidence type="ECO:0000256" key="2">
    <source>
        <dbReference type="ARBA" id="ARBA00022692"/>
    </source>
</evidence>
<feature type="signal peptide" evidence="9">
    <location>
        <begin position="1"/>
        <end position="20"/>
    </location>
</feature>
<keyword evidence="5" id="KW-0560">Oxidoreductase</keyword>
<evidence type="ECO:0000313" key="12">
    <source>
        <dbReference type="Proteomes" id="UP000078561"/>
    </source>
</evidence>
<evidence type="ECO:0000256" key="6">
    <source>
        <dbReference type="ARBA" id="ARBA00023065"/>
    </source>
</evidence>
<dbReference type="Pfam" id="PF08030">
    <property type="entry name" value="NAD_binding_6"/>
    <property type="match status" value="1"/>
</dbReference>
<dbReference type="Gene3D" id="2.40.30.10">
    <property type="entry name" value="Translation factors"/>
    <property type="match status" value="1"/>
</dbReference>
<keyword evidence="3" id="KW-0249">Electron transport</keyword>
<feature type="transmembrane region" description="Helical" evidence="8">
    <location>
        <begin position="78"/>
        <end position="98"/>
    </location>
</feature>
<dbReference type="OrthoDB" id="4494341at2759"/>
<dbReference type="InterPro" id="IPR013121">
    <property type="entry name" value="Fe_red_NAD-bd_6"/>
</dbReference>
<dbReference type="InterPro" id="IPR013112">
    <property type="entry name" value="FAD-bd_8"/>
</dbReference>
<sequence>MLYAYLVILVTLYLIGLVLAKMQTWAPSVYLVCRRWWDYQLVGATVGTAVSVVGLVLVHGVVLVSASGDTVFEQHRVISDRLAQLGTVDLGVALLWWWHPVWHRWFARLGLVALVYHGGFQWTKHYYRRPHETQWQDLGEQHGLDAAMRTALGTWWPLTVSSTYYWTGTIMALALVALAVGSHRLVREGWYALFRAIHGVAAVVFLVVGLVHHWIVAVAFVGAGGLWVANVVARAKKAERGNVLALVPVAEDVVKLQVSYQGSDVAPGQYLPCSFSGSAWKDTWWSHPFSVSRIDPQRLTFYIKARGRLTRQLYEMAGDKEAWPSVQLGQPLGQVWAGLECPVVVLIAEGIGITPWLAVLQAAAASSSPATHSTYVIWTVRNTDLIAPLINETTTAHIDWQIYVTGDYQMESQVESLAIPPSCSLAPPYSHGRPHYPTLMESIRSRHPTQDVAMGLCVHDDSICANLARSKKFSHSQAVWHVYSERFDV</sequence>
<dbReference type="OMA" id="FRITHLA"/>
<evidence type="ECO:0000256" key="1">
    <source>
        <dbReference type="ARBA" id="ARBA00004141"/>
    </source>
</evidence>
<name>A0A168RAM1_ABSGL</name>
<organism evidence="11">
    <name type="scientific">Absidia glauca</name>
    <name type="common">Pin mould</name>
    <dbReference type="NCBI Taxonomy" id="4829"/>
    <lineage>
        <taxon>Eukaryota</taxon>
        <taxon>Fungi</taxon>
        <taxon>Fungi incertae sedis</taxon>
        <taxon>Mucoromycota</taxon>
        <taxon>Mucoromycotina</taxon>
        <taxon>Mucoromycetes</taxon>
        <taxon>Mucorales</taxon>
        <taxon>Cunninghamellaceae</taxon>
        <taxon>Absidia</taxon>
    </lineage>
</organism>
<keyword evidence="12" id="KW-1185">Reference proteome</keyword>
<dbReference type="SUPFAM" id="SSF63380">
    <property type="entry name" value="Riboflavin synthase domain-like"/>
    <property type="match status" value="1"/>
</dbReference>
<comment type="subcellular location">
    <subcellularLocation>
        <location evidence="1">Membrane</location>
        <topology evidence="1">Multi-pass membrane protein</topology>
    </subcellularLocation>
</comment>
<feature type="transmembrane region" description="Helical" evidence="8">
    <location>
        <begin position="189"/>
        <end position="208"/>
    </location>
</feature>
<dbReference type="AlphaFoldDB" id="A0A168RAM1"/>
<feature type="transmembrane region" description="Helical" evidence="8">
    <location>
        <begin position="214"/>
        <end position="233"/>
    </location>
</feature>
<dbReference type="GO" id="GO:0016175">
    <property type="term" value="F:superoxide-generating NAD(P)H oxidase activity"/>
    <property type="evidence" value="ECO:0007669"/>
    <property type="project" value="TreeGrafter"/>
</dbReference>
<dbReference type="PROSITE" id="PS51384">
    <property type="entry name" value="FAD_FR"/>
    <property type="match status" value="1"/>
</dbReference>
<dbReference type="InterPro" id="IPR050369">
    <property type="entry name" value="RBOH/FRE"/>
</dbReference>
<evidence type="ECO:0000256" key="9">
    <source>
        <dbReference type="SAM" id="SignalP"/>
    </source>
</evidence>
<dbReference type="InterPro" id="IPR013130">
    <property type="entry name" value="Fe3_Rdtase_TM_dom"/>
</dbReference>
<dbReference type="PANTHER" id="PTHR11972">
    <property type="entry name" value="NADPH OXIDASE"/>
    <property type="match status" value="1"/>
</dbReference>
<keyword evidence="6" id="KW-0406">Ion transport</keyword>